<gene>
    <name evidence="2" type="ORF">EVAR_35403_1</name>
</gene>
<name>A0A4C1XF82_EUMVA</name>
<reference evidence="2 3" key="1">
    <citation type="journal article" date="2019" name="Commun. Biol.">
        <title>The bagworm genome reveals a unique fibroin gene that provides high tensile strength.</title>
        <authorList>
            <person name="Kono N."/>
            <person name="Nakamura H."/>
            <person name="Ohtoshi R."/>
            <person name="Tomita M."/>
            <person name="Numata K."/>
            <person name="Arakawa K."/>
        </authorList>
    </citation>
    <scope>NUCLEOTIDE SEQUENCE [LARGE SCALE GENOMIC DNA]</scope>
</reference>
<evidence type="ECO:0000256" key="1">
    <source>
        <dbReference type="SAM" id="MobiDB-lite"/>
    </source>
</evidence>
<feature type="compositionally biased region" description="Pro residues" evidence="1">
    <location>
        <begin position="149"/>
        <end position="164"/>
    </location>
</feature>
<dbReference type="EMBL" id="BGZK01000797">
    <property type="protein sequence ID" value="GBP60855.1"/>
    <property type="molecule type" value="Genomic_DNA"/>
</dbReference>
<dbReference type="Proteomes" id="UP000299102">
    <property type="component" value="Unassembled WGS sequence"/>
</dbReference>
<accession>A0A4C1XF82</accession>
<sequence length="164" mass="17982">MSVWCRRLIYARRHRRWGDNIFHNGGGPTVETVAFEPEGISFDCNCRGELDDEFSSQTKTAQSKLRVDDGGLWKPPARAGSAWTGEGIESFDGKNYYTGLIHASRAHRPRPPKATVQITRVNCKKKALERARDAGLISGAEGEPAPAARRPPPAAAPLPPPNTH</sequence>
<evidence type="ECO:0000313" key="2">
    <source>
        <dbReference type="EMBL" id="GBP60855.1"/>
    </source>
</evidence>
<comment type="caution">
    <text evidence="2">The sequence shown here is derived from an EMBL/GenBank/DDBJ whole genome shotgun (WGS) entry which is preliminary data.</text>
</comment>
<organism evidence="2 3">
    <name type="scientific">Eumeta variegata</name>
    <name type="common">Bagworm moth</name>
    <name type="synonym">Eumeta japonica</name>
    <dbReference type="NCBI Taxonomy" id="151549"/>
    <lineage>
        <taxon>Eukaryota</taxon>
        <taxon>Metazoa</taxon>
        <taxon>Ecdysozoa</taxon>
        <taxon>Arthropoda</taxon>
        <taxon>Hexapoda</taxon>
        <taxon>Insecta</taxon>
        <taxon>Pterygota</taxon>
        <taxon>Neoptera</taxon>
        <taxon>Endopterygota</taxon>
        <taxon>Lepidoptera</taxon>
        <taxon>Glossata</taxon>
        <taxon>Ditrysia</taxon>
        <taxon>Tineoidea</taxon>
        <taxon>Psychidae</taxon>
        <taxon>Oiketicinae</taxon>
        <taxon>Eumeta</taxon>
    </lineage>
</organism>
<keyword evidence="3" id="KW-1185">Reference proteome</keyword>
<evidence type="ECO:0000313" key="3">
    <source>
        <dbReference type="Proteomes" id="UP000299102"/>
    </source>
</evidence>
<feature type="region of interest" description="Disordered" evidence="1">
    <location>
        <begin position="132"/>
        <end position="164"/>
    </location>
</feature>
<protein>
    <submittedName>
        <fullName evidence="2">Uncharacterized protein</fullName>
    </submittedName>
</protein>
<dbReference type="AlphaFoldDB" id="A0A4C1XF82"/>
<proteinExistence type="predicted"/>